<gene>
    <name evidence="1" type="ORF">pHA1_gp39</name>
</gene>
<name>D9CGG3_9ARCH</name>
<organism evidence="1">
    <name type="scientific">archaeon enrichment culture clone 1(2010)</name>
    <dbReference type="NCBI Taxonomy" id="795325"/>
    <lineage>
        <taxon>Archaea</taxon>
        <taxon>environmental samples</taxon>
    </lineage>
</organism>
<dbReference type="EMBL" id="GU722198">
    <property type="protein sequence ID" value="ADJ54317.1"/>
    <property type="molecule type" value="Genomic_DNA"/>
</dbReference>
<proteinExistence type="predicted"/>
<geneLocation type="plasmid" evidence="1">
    <name>hyperthermophilic archaeal plasmid 1</name>
</geneLocation>
<keyword evidence="1" id="KW-0614">Plasmid</keyword>
<accession>D9CGG3</accession>
<protein>
    <submittedName>
        <fullName evidence="1">Uncharacterized protein</fullName>
    </submittedName>
</protein>
<evidence type="ECO:0000313" key="1">
    <source>
        <dbReference type="EMBL" id="ADJ54317.1"/>
    </source>
</evidence>
<reference evidence="1" key="1">
    <citation type="journal article" date="2010" name="Environ. Microbiol.">
        <title>Metagenomic analyses of novel viruses and plasmids from a cultured environmental sample of hyperthermophilic neutrophiles.</title>
        <authorList>
            <person name="Garrett R.A."/>
            <person name="Prangishvili D."/>
            <person name="Shah S.A."/>
            <person name="Reuter M."/>
            <person name="Stetter K.O."/>
            <person name="Peng X."/>
        </authorList>
    </citation>
    <scope>NUCLEOTIDE SEQUENCE</scope>
    <source>
        <plasmid evidence="1">hyperthermophilic archaeal plasmid 1</plasmid>
    </source>
</reference>
<dbReference type="AlphaFoldDB" id="D9CGG3"/>
<sequence>MSQKILRIGDLIGIDKYTKEFYFKKPRIEQTDPSIVLLSDSNRLYVYTLDAIVILTPLGDKMRVDIEQWGFIGNGEDYEYFYNNDFEKVMGIAVTIDGNHNPKLLEEIREALRK</sequence>